<keyword evidence="1" id="KW-0812">Transmembrane</keyword>
<dbReference type="GeneID" id="107829753"/>
<dbReference type="RefSeq" id="XP_016512708.1">
    <property type="nucleotide sequence ID" value="XM_016657222.1"/>
</dbReference>
<keyword evidence="1" id="KW-0472">Membrane</keyword>
<accession>A0A1S4DH61</accession>
<dbReference type="STRING" id="4097.A0A1S4DH61"/>
<keyword evidence="2" id="KW-1185">Reference proteome</keyword>
<sequence length="246" mass="27884">MDHEVFENVKYEKARAMVRFNRFRKMMKLLQFVEVLLAFMFISWSWTYLPAAVKFSGDLLVELSVYIFNPHVIFLIGNAIIVSVLLLCRQTEAENHSVTGGIHRDDVRSCEVQLPIVTTCDGYVVTSSPSSSPGIAVPNFAGDESKQIVCSESKVPNKVQSDAAETTIDVTTKNIQILQRTKSENLKQEIPVNPSKKLRRSQTDMSAVDTLSSEEFKLTIEAFIKKNQIFFEKQRLAETEQEKLIT</sequence>
<gene>
    <name evidence="3" type="primary">LOC107829753</name>
</gene>
<dbReference type="RefSeq" id="XP_016512708.1">
    <property type="nucleotide sequence ID" value="XM_016657222.2"/>
</dbReference>
<dbReference type="PANTHER" id="PTHR33640">
    <property type="entry name" value="TRANSMEMBRANE PROTEIN"/>
    <property type="match status" value="1"/>
</dbReference>
<name>A0A1S4DH61_TOBAC</name>
<evidence type="ECO:0000313" key="2">
    <source>
        <dbReference type="Proteomes" id="UP000790787"/>
    </source>
</evidence>
<dbReference type="Proteomes" id="UP000790787">
    <property type="component" value="Chromosome 9"/>
</dbReference>
<dbReference type="PANTHER" id="PTHR33640:SF30">
    <property type="entry name" value="DUF4408 DOMAIN-CONTAINING PROTEIN"/>
    <property type="match status" value="1"/>
</dbReference>
<organism evidence="2 3">
    <name type="scientific">Nicotiana tabacum</name>
    <name type="common">Common tobacco</name>
    <dbReference type="NCBI Taxonomy" id="4097"/>
    <lineage>
        <taxon>Eukaryota</taxon>
        <taxon>Viridiplantae</taxon>
        <taxon>Streptophyta</taxon>
        <taxon>Embryophyta</taxon>
        <taxon>Tracheophyta</taxon>
        <taxon>Spermatophyta</taxon>
        <taxon>Magnoliopsida</taxon>
        <taxon>eudicotyledons</taxon>
        <taxon>Gunneridae</taxon>
        <taxon>Pentapetalae</taxon>
        <taxon>asterids</taxon>
        <taxon>lamiids</taxon>
        <taxon>Solanales</taxon>
        <taxon>Solanaceae</taxon>
        <taxon>Nicotianoideae</taxon>
        <taxon>Nicotianeae</taxon>
        <taxon>Nicotiana</taxon>
    </lineage>
</organism>
<keyword evidence="1" id="KW-1133">Transmembrane helix</keyword>
<proteinExistence type="predicted"/>
<feature type="transmembrane region" description="Helical" evidence="1">
    <location>
        <begin position="66"/>
        <end position="88"/>
    </location>
</feature>
<reference evidence="3" key="2">
    <citation type="submission" date="2025-08" db="UniProtKB">
        <authorList>
            <consortium name="RefSeq"/>
        </authorList>
    </citation>
    <scope>IDENTIFICATION</scope>
    <source>
        <tissue evidence="3">Leaf</tissue>
    </source>
</reference>
<reference evidence="2" key="1">
    <citation type="journal article" date="2014" name="Nat. Commun.">
        <title>The tobacco genome sequence and its comparison with those of tomato and potato.</title>
        <authorList>
            <person name="Sierro N."/>
            <person name="Battey J.N."/>
            <person name="Ouadi S."/>
            <person name="Bakaher N."/>
            <person name="Bovet L."/>
            <person name="Willig A."/>
            <person name="Goepfert S."/>
            <person name="Peitsch M.C."/>
            <person name="Ivanov N.V."/>
        </authorList>
    </citation>
    <scope>NUCLEOTIDE SEQUENCE [LARGE SCALE GENOMIC DNA]</scope>
</reference>
<evidence type="ECO:0000313" key="3">
    <source>
        <dbReference type="RefSeq" id="XP_016512708.1"/>
    </source>
</evidence>
<dbReference type="OrthoDB" id="1082160at2759"/>
<dbReference type="AlphaFoldDB" id="A0A1S4DH61"/>
<dbReference type="OMA" id="WSSTHIP"/>
<evidence type="ECO:0000256" key="1">
    <source>
        <dbReference type="SAM" id="Phobius"/>
    </source>
</evidence>
<dbReference type="KEGG" id="nta:107829753"/>
<dbReference type="PaxDb" id="4097-A0A1S4DH61"/>
<feature type="transmembrane region" description="Helical" evidence="1">
    <location>
        <begin position="29"/>
        <end position="46"/>
    </location>
</feature>
<protein>
    <submittedName>
        <fullName evidence="3">Uncharacterized protein LOC107829753</fullName>
    </submittedName>
</protein>